<dbReference type="InterPro" id="IPR021109">
    <property type="entry name" value="Peptidase_aspartic_dom_sf"/>
</dbReference>
<gene>
    <name evidence="2" type="ORF">CR513_34289</name>
</gene>
<sequence>MFDSLSNKFDKLKKAFTSFVYNNSSCEIFHMVGHTSIDCQARMPPELEEQVENEVATLNFYDQPHQEKFDPYMNNYNLGLVEGFVTKKDQINKSITLTTTVEYGVIHNEMLETQIAQLTTSLNSALGKFLGQPKTDPTNILDDLVSNQESEGEKEVKIYMETPPMVEKEKDANVVEKRKVSPMAIPKAYQHLIPFPQRLARTKLDKHFDALQQMPIYAKFLKDILANKRKLGEHEIITHIQTKLPPKLRDPGSFPILFLIGHKWFDKALCDLRASVSLTPLTIYKKFGIEELQPTNMSLQLANQSIKHLVGIIENVLVKVEDVFILCNFMVFKIKEDANIPIILGRSFLATADVNISVKKGKLSLTLIISILLRIMFVVDSLNQMVKHGTVKCFVKDPLDLYFIREQFAKHPTKESSIEACTLRLEPYIPPYRHRIENLGCLSKEGGKKKKPHHHHTFIEATSKLPYPPLRRPIPSFSVSLFLFLLTFGFYIGDNLPFMLVCVCVFNCDDHDLVFVGVDAKTIPRIEVFKHPNDVDLPER</sequence>
<evidence type="ECO:0000313" key="2">
    <source>
        <dbReference type="EMBL" id="RDX84624.1"/>
    </source>
</evidence>
<dbReference type="Gene3D" id="2.40.70.10">
    <property type="entry name" value="Acid Proteases"/>
    <property type="match status" value="1"/>
</dbReference>
<dbReference type="PANTHER" id="PTHR33067">
    <property type="entry name" value="RNA-DIRECTED DNA POLYMERASE-RELATED"/>
    <property type="match status" value="1"/>
</dbReference>
<dbReference type="Proteomes" id="UP000257109">
    <property type="component" value="Unassembled WGS sequence"/>
</dbReference>
<feature type="transmembrane region" description="Helical" evidence="1">
    <location>
        <begin position="474"/>
        <end position="493"/>
    </location>
</feature>
<dbReference type="EMBL" id="QJKJ01006990">
    <property type="protein sequence ID" value="RDX84624.1"/>
    <property type="molecule type" value="Genomic_DNA"/>
</dbReference>
<organism evidence="2 3">
    <name type="scientific">Mucuna pruriens</name>
    <name type="common">Velvet bean</name>
    <name type="synonym">Dolichos pruriens</name>
    <dbReference type="NCBI Taxonomy" id="157652"/>
    <lineage>
        <taxon>Eukaryota</taxon>
        <taxon>Viridiplantae</taxon>
        <taxon>Streptophyta</taxon>
        <taxon>Embryophyta</taxon>
        <taxon>Tracheophyta</taxon>
        <taxon>Spermatophyta</taxon>
        <taxon>Magnoliopsida</taxon>
        <taxon>eudicotyledons</taxon>
        <taxon>Gunneridae</taxon>
        <taxon>Pentapetalae</taxon>
        <taxon>rosids</taxon>
        <taxon>fabids</taxon>
        <taxon>Fabales</taxon>
        <taxon>Fabaceae</taxon>
        <taxon>Papilionoideae</taxon>
        <taxon>50 kb inversion clade</taxon>
        <taxon>NPAAA clade</taxon>
        <taxon>indigoferoid/millettioid clade</taxon>
        <taxon>Phaseoleae</taxon>
        <taxon>Mucuna</taxon>
    </lineage>
</organism>
<feature type="non-terminal residue" evidence="2">
    <location>
        <position position="1"/>
    </location>
</feature>
<evidence type="ECO:0000313" key="3">
    <source>
        <dbReference type="Proteomes" id="UP000257109"/>
    </source>
</evidence>
<feature type="non-terminal residue" evidence="2">
    <location>
        <position position="540"/>
    </location>
</feature>
<keyword evidence="1" id="KW-0472">Membrane</keyword>
<name>A0A371G231_MUCPR</name>
<protein>
    <submittedName>
        <fullName evidence="2">Uncharacterized protein</fullName>
    </submittedName>
</protein>
<keyword evidence="3" id="KW-1185">Reference proteome</keyword>
<proteinExistence type="predicted"/>
<reference evidence="2" key="1">
    <citation type="submission" date="2018-05" db="EMBL/GenBank/DDBJ databases">
        <title>Draft genome of Mucuna pruriens seed.</title>
        <authorList>
            <person name="Nnadi N.E."/>
            <person name="Vos R."/>
            <person name="Hasami M.H."/>
            <person name="Devisetty U.K."/>
            <person name="Aguiy J.C."/>
        </authorList>
    </citation>
    <scope>NUCLEOTIDE SEQUENCE [LARGE SCALE GENOMIC DNA]</scope>
    <source>
        <strain evidence="2">JCA_2017</strain>
    </source>
</reference>
<dbReference type="PANTHER" id="PTHR33067:SF31">
    <property type="entry name" value="RNA-DIRECTED DNA POLYMERASE"/>
    <property type="match status" value="1"/>
</dbReference>
<evidence type="ECO:0000256" key="1">
    <source>
        <dbReference type="SAM" id="Phobius"/>
    </source>
</evidence>
<comment type="caution">
    <text evidence="2">The sequence shown here is derived from an EMBL/GenBank/DDBJ whole genome shotgun (WGS) entry which is preliminary data.</text>
</comment>
<keyword evidence="1" id="KW-0812">Transmembrane</keyword>
<accession>A0A371G231</accession>
<dbReference type="CDD" id="cd00303">
    <property type="entry name" value="retropepsin_like"/>
    <property type="match status" value="1"/>
</dbReference>
<keyword evidence="1" id="KW-1133">Transmembrane helix</keyword>
<dbReference type="AlphaFoldDB" id="A0A371G231"/>